<evidence type="ECO:0000256" key="6">
    <source>
        <dbReference type="ARBA" id="ARBA00022741"/>
    </source>
</evidence>
<keyword evidence="8" id="KW-0067">ATP-binding</keyword>
<dbReference type="PROSITE" id="PS00107">
    <property type="entry name" value="PROTEIN_KINASE_ATP"/>
    <property type="match status" value="1"/>
</dbReference>
<feature type="region of interest" description="Disordered" evidence="16">
    <location>
        <begin position="925"/>
        <end position="948"/>
    </location>
</feature>
<accession>A0A8J1XGQ5</accession>
<comment type="caution">
    <text evidence="17">The sequence shown here is derived from an EMBL/GenBank/DDBJ whole genome shotgun (WGS) entry which is preliminary data.</text>
</comment>
<dbReference type="GO" id="GO:0004713">
    <property type="term" value="F:protein tyrosine kinase activity"/>
    <property type="evidence" value="ECO:0007669"/>
    <property type="project" value="UniProtKB-KW"/>
</dbReference>
<dbReference type="EC" id="2.7.12.1" evidence="2"/>
<evidence type="ECO:0000313" key="17">
    <source>
        <dbReference type="EMBL" id="CAH1783635.1"/>
    </source>
</evidence>
<dbReference type="OrthoDB" id="122279at2759"/>
<evidence type="ECO:0000256" key="14">
    <source>
        <dbReference type="ARBA" id="ARBA00049308"/>
    </source>
</evidence>
<comment type="catalytic activity">
    <reaction evidence="15">
        <text>L-tyrosyl-[protein] + ATP = O-phospho-L-tyrosyl-[protein] + ADP + H(+)</text>
        <dbReference type="Rhea" id="RHEA:10596"/>
        <dbReference type="Rhea" id="RHEA-COMP:10136"/>
        <dbReference type="Rhea" id="RHEA-COMP:20101"/>
        <dbReference type="ChEBI" id="CHEBI:15378"/>
        <dbReference type="ChEBI" id="CHEBI:30616"/>
        <dbReference type="ChEBI" id="CHEBI:46858"/>
        <dbReference type="ChEBI" id="CHEBI:61978"/>
        <dbReference type="ChEBI" id="CHEBI:456216"/>
        <dbReference type="EC" id="2.7.12.1"/>
    </reaction>
</comment>
<evidence type="ECO:0000256" key="12">
    <source>
        <dbReference type="ARBA" id="ARBA00042638"/>
    </source>
</evidence>
<dbReference type="GO" id="GO:0043066">
    <property type="term" value="P:negative regulation of apoptotic process"/>
    <property type="evidence" value="ECO:0007669"/>
    <property type="project" value="TreeGrafter"/>
</dbReference>
<dbReference type="GO" id="GO:0045743">
    <property type="term" value="P:positive regulation of fibroblast growth factor receptor signaling pathway"/>
    <property type="evidence" value="ECO:0007669"/>
    <property type="project" value="TreeGrafter"/>
</dbReference>
<name>A0A8J1XGQ5_OWEFU</name>
<evidence type="ECO:0000256" key="1">
    <source>
        <dbReference type="ARBA" id="ARBA00004496"/>
    </source>
</evidence>
<dbReference type="GO" id="GO:0070374">
    <property type="term" value="P:positive regulation of ERK1 and ERK2 cascade"/>
    <property type="evidence" value="ECO:0007669"/>
    <property type="project" value="TreeGrafter"/>
</dbReference>
<dbReference type="PROSITE" id="PS50011">
    <property type="entry name" value="PROTEIN_KINASE_DOM"/>
    <property type="match status" value="1"/>
</dbReference>
<keyword evidence="5" id="KW-0808">Transferase</keyword>
<proteinExistence type="predicted"/>
<evidence type="ECO:0000256" key="7">
    <source>
        <dbReference type="ARBA" id="ARBA00022777"/>
    </source>
</evidence>
<evidence type="ECO:0000256" key="15">
    <source>
        <dbReference type="ARBA" id="ARBA00051680"/>
    </source>
</evidence>
<dbReference type="AlphaFoldDB" id="A0A8J1XGQ5"/>
<evidence type="ECO:0000256" key="2">
    <source>
        <dbReference type="ARBA" id="ARBA00013203"/>
    </source>
</evidence>
<evidence type="ECO:0000256" key="9">
    <source>
        <dbReference type="ARBA" id="ARBA00023137"/>
    </source>
</evidence>
<dbReference type="InterPro" id="IPR051302">
    <property type="entry name" value="Dual_SerThr-Tyr_Kinase"/>
</dbReference>
<dbReference type="GO" id="GO:0004712">
    <property type="term" value="F:protein serine/threonine/tyrosine kinase activity"/>
    <property type="evidence" value="ECO:0007669"/>
    <property type="project" value="UniProtKB-EC"/>
</dbReference>
<feature type="non-terminal residue" evidence="17">
    <location>
        <position position="1"/>
    </location>
</feature>
<dbReference type="PANTHER" id="PTHR46392:SF1">
    <property type="entry name" value="DUAL SERINE_THREONINE AND TYROSINE PROTEIN KINASE"/>
    <property type="match status" value="1"/>
</dbReference>
<keyword evidence="18" id="KW-1185">Reference proteome</keyword>
<keyword evidence="6" id="KW-0547">Nucleotide-binding</keyword>
<dbReference type="CDD" id="cd13975">
    <property type="entry name" value="PKc_Dusty"/>
    <property type="match status" value="1"/>
</dbReference>
<protein>
    <recommendedName>
        <fullName evidence="10">Dual serine/threonine and tyrosine protein kinase</fullName>
        <ecNumber evidence="2">2.7.12.1</ecNumber>
    </recommendedName>
    <alternativeName>
        <fullName evidence="12">Dusty protein kinase</fullName>
    </alternativeName>
    <alternativeName>
        <fullName evidence="11">Receptor-interacting serine/threonine-protein kinase 5</fullName>
    </alternativeName>
</protein>
<keyword evidence="4" id="KW-0723">Serine/threonine-protein kinase</keyword>
<keyword evidence="7" id="KW-0418">Kinase</keyword>
<dbReference type="EMBL" id="CAIIXF020000005">
    <property type="protein sequence ID" value="CAH1783635.1"/>
    <property type="molecule type" value="Genomic_DNA"/>
</dbReference>
<reference evidence="17" key="1">
    <citation type="submission" date="2022-03" db="EMBL/GenBank/DDBJ databases">
        <authorList>
            <person name="Martin C."/>
        </authorList>
    </citation>
    <scope>NUCLEOTIDE SEQUENCE</scope>
</reference>
<evidence type="ECO:0000256" key="4">
    <source>
        <dbReference type="ARBA" id="ARBA00022527"/>
    </source>
</evidence>
<comment type="catalytic activity">
    <reaction evidence="13">
        <text>L-seryl-[protein] + ATP = O-phospho-L-seryl-[protein] + ADP + H(+)</text>
        <dbReference type="Rhea" id="RHEA:17989"/>
        <dbReference type="Rhea" id="RHEA-COMP:9863"/>
        <dbReference type="Rhea" id="RHEA-COMP:11604"/>
        <dbReference type="ChEBI" id="CHEBI:15378"/>
        <dbReference type="ChEBI" id="CHEBI:29999"/>
        <dbReference type="ChEBI" id="CHEBI:30616"/>
        <dbReference type="ChEBI" id="CHEBI:83421"/>
        <dbReference type="ChEBI" id="CHEBI:456216"/>
        <dbReference type="EC" id="2.7.12.1"/>
    </reaction>
</comment>
<feature type="compositionally biased region" description="Basic residues" evidence="16">
    <location>
        <begin position="933"/>
        <end position="948"/>
    </location>
</feature>
<dbReference type="GO" id="GO:0044344">
    <property type="term" value="P:cellular response to fibroblast growth factor stimulus"/>
    <property type="evidence" value="ECO:0007669"/>
    <property type="project" value="TreeGrafter"/>
</dbReference>
<gene>
    <name evidence="17" type="ORF">OFUS_LOCUS9958</name>
</gene>
<dbReference type="Gene3D" id="1.10.510.10">
    <property type="entry name" value="Transferase(Phosphotransferase) domain 1"/>
    <property type="match status" value="1"/>
</dbReference>
<dbReference type="SUPFAM" id="SSF56112">
    <property type="entry name" value="Protein kinase-like (PK-like)"/>
    <property type="match status" value="1"/>
</dbReference>
<evidence type="ECO:0000313" key="18">
    <source>
        <dbReference type="Proteomes" id="UP000749559"/>
    </source>
</evidence>
<dbReference type="GO" id="GO:0004674">
    <property type="term" value="F:protein serine/threonine kinase activity"/>
    <property type="evidence" value="ECO:0007669"/>
    <property type="project" value="UniProtKB-KW"/>
</dbReference>
<dbReference type="GO" id="GO:0005737">
    <property type="term" value="C:cytoplasm"/>
    <property type="evidence" value="ECO:0007669"/>
    <property type="project" value="UniProtKB-SubCell"/>
</dbReference>
<keyword evidence="9" id="KW-0829">Tyrosine-protein kinase</keyword>
<dbReference type="PROSITE" id="PS00108">
    <property type="entry name" value="PROTEIN_KINASE_ST"/>
    <property type="match status" value="1"/>
</dbReference>
<dbReference type="SMART" id="SM00220">
    <property type="entry name" value="S_TKc"/>
    <property type="match status" value="1"/>
</dbReference>
<evidence type="ECO:0000256" key="8">
    <source>
        <dbReference type="ARBA" id="ARBA00022840"/>
    </source>
</evidence>
<keyword evidence="3" id="KW-0963">Cytoplasm</keyword>
<dbReference type="PANTHER" id="PTHR46392">
    <property type="entry name" value="DUAL SERINE/THREONINE AND TYROSINE PROTEIN KINASE"/>
    <property type="match status" value="1"/>
</dbReference>
<evidence type="ECO:0000256" key="13">
    <source>
        <dbReference type="ARBA" id="ARBA00049003"/>
    </source>
</evidence>
<dbReference type="InterPro" id="IPR008271">
    <property type="entry name" value="Ser/Thr_kinase_AS"/>
</dbReference>
<dbReference type="Proteomes" id="UP000749559">
    <property type="component" value="Unassembled WGS sequence"/>
</dbReference>
<dbReference type="InterPro" id="IPR011009">
    <property type="entry name" value="Kinase-like_dom_sf"/>
</dbReference>
<dbReference type="GO" id="GO:0005524">
    <property type="term" value="F:ATP binding"/>
    <property type="evidence" value="ECO:0007669"/>
    <property type="project" value="UniProtKB-UniRule"/>
</dbReference>
<evidence type="ECO:0000256" key="5">
    <source>
        <dbReference type="ARBA" id="ARBA00022679"/>
    </source>
</evidence>
<sequence>TRKPKMMSSNLPFEVKNFCNYTRRLRQILRETKRSFEDINCHGNFEGETVSYNSIDTPISSLLQVLSADLSYEEEEQIVSIIDKKPSFLIFGQSCYAKAVIVNEIFNQTIFPISDTVNNLETKWRKVQFKYGDKATKSLVAGSYVFVDNLASFNKPWRTIPTEDLIVIEDSQQDSATLSATLEVQICHPLLKEGATVYMGPTNMSDNLADLCAKIRDDSIPIIIYALDQEQLSPQDLEDLSDLKEEDAVVFFIKVPPPGNHDTTQNCDSQTALTTSDIQPSTSQTGLYGNESPNSFSTLNLFQQLCDLGYISMLPKEEEKRRPISYDYRTGLKLDSELVEKFESCHLLVDFTRQCLKSNLAQVAARLNYIHERCLKMFIYTAFDMARDMLITPQRLKFARDKESELYQSLMDIALKKQDEMKTLIADTITAMKETLIEKACLYDFIGVKMTESCEVKTSRDLKICTGQIQELILNSLNCAIAAKLVESIDILRDSYTGTLTRCLESLERDNSENSEPSATTEALKQILNTAYQVEITFRTSSSVVRVLLEKMKQIIKTMPWKTTTRIDTHWKQKVADDMLNSLSSARLAKSICSQIKERLKNSHDAFSSSLKQLEAKHSGRLEKTEESRLKVRKVHAPKVARLALESTSLRDIILYGMPDMGREVGRGQYGVVYSCERWAGYSPCAVKSVVPPDDKHWNDLALEFYYTKHVPDHERIVALKGSVIDYSYGGGTSPAVLLIMERMQRDLYGAIKTGLDWCGRLQVAIDVIEGMRFLHSQGLVHRDIKLKNVLLDRRNRGKLTDLGFCKPEAMMSGSIVGTPIHMAPELFSGKYDNSVDVYAFGILFWYVCAGHCRLPYAFEQCTSKDQLWTHVKKGVRPERLPQFDEECWELMNSCWAGDAGKRPLLGNVQPQLYTILERYRGAPPSQFEKIRNKSRSPSKQRLKPTEF</sequence>
<organism evidence="17 18">
    <name type="scientific">Owenia fusiformis</name>
    <name type="common">Polychaete worm</name>
    <dbReference type="NCBI Taxonomy" id="6347"/>
    <lineage>
        <taxon>Eukaryota</taxon>
        <taxon>Metazoa</taxon>
        <taxon>Spiralia</taxon>
        <taxon>Lophotrochozoa</taxon>
        <taxon>Annelida</taxon>
        <taxon>Polychaeta</taxon>
        <taxon>Sedentaria</taxon>
        <taxon>Canalipalpata</taxon>
        <taxon>Sabellida</taxon>
        <taxon>Oweniida</taxon>
        <taxon>Oweniidae</taxon>
        <taxon>Owenia</taxon>
    </lineage>
</organism>
<comment type="subcellular location">
    <subcellularLocation>
        <location evidence="1">Cytoplasm</location>
    </subcellularLocation>
</comment>
<dbReference type="InterPro" id="IPR000719">
    <property type="entry name" value="Prot_kinase_dom"/>
</dbReference>
<dbReference type="Pfam" id="PF00069">
    <property type="entry name" value="Pkinase"/>
    <property type="match status" value="1"/>
</dbReference>
<evidence type="ECO:0000256" key="3">
    <source>
        <dbReference type="ARBA" id="ARBA00022490"/>
    </source>
</evidence>
<evidence type="ECO:0000256" key="10">
    <source>
        <dbReference type="ARBA" id="ARBA00040421"/>
    </source>
</evidence>
<comment type="catalytic activity">
    <reaction evidence="14">
        <text>L-threonyl-[protein] + ATP = O-phospho-L-threonyl-[protein] + ADP + H(+)</text>
        <dbReference type="Rhea" id="RHEA:46608"/>
        <dbReference type="Rhea" id="RHEA-COMP:11060"/>
        <dbReference type="Rhea" id="RHEA-COMP:11605"/>
        <dbReference type="ChEBI" id="CHEBI:15378"/>
        <dbReference type="ChEBI" id="CHEBI:30013"/>
        <dbReference type="ChEBI" id="CHEBI:30616"/>
        <dbReference type="ChEBI" id="CHEBI:61977"/>
        <dbReference type="ChEBI" id="CHEBI:456216"/>
        <dbReference type="EC" id="2.7.12.1"/>
    </reaction>
</comment>
<evidence type="ECO:0000256" key="11">
    <source>
        <dbReference type="ARBA" id="ARBA00041268"/>
    </source>
</evidence>
<evidence type="ECO:0000256" key="16">
    <source>
        <dbReference type="SAM" id="MobiDB-lite"/>
    </source>
</evidence>
<dbReference type="InterPro" id="IPR017441">
    <property type="entry name" value="Protein_kinase_ATP_BS"/>
</dbReference>